<keyword evidence="3" id="KW-0808">Transferase</keyword>
<comment type="catalytic activity">
    <reaction evidence="9">
        <text>S-methyl-5'-thioadenosine + phosphate = 5-(methylsulfanyl)-alpha-D-ribose 1-phosphate + adenine</text>
        <dbReference type="Rhea" id="RHEA:11852"/>
        <dbReference type="ChEBI" id="CHEBI:16708"/>
        <dbReference type="ChEBI" id="CHEBI:17509"/>
        <dbReference type="ChEBI" id="CHEBI:43474"/>
        <dbReference type="ChEBI" id="CHEBI:58533"/>
        <dbReference type="EC" id="2.4.2.28"/>
    </reaction>
    <physiologicalReaction direction="left-to-right" evidence="9">
        <dbReference type="Rhea" id="RHEA:11853"/>
    </physiologicalReaction>
</comment>
<dbReference type="STRING" id="45351.A7SJJ1"/>
<gene>
    <name evidence="10" type="ORF">NEMVEDRAFT_v1g120633</name>
</gene>
<accession>A7SJJ1</accession>
<dbReference type="HOGENOM" id="CLU_065784_0_0_1"/>
<dbReference type="eggNOG" id="ENOG502QUMA">
    <property type="taxonomic scope" value="Eukaryota"/>
</dbReference>
<name>A7SJJ1_NEMVE</name>
<dbReference type="InParanoid" id="A7SJJ1"/>
<evidence type="ECO:0000256" key="6">
    <source>
        <dbReference type="ARBA" id="ARBA00022833"/>
    </source>
</evidence>
<dbReference type="GO" id="GO:0017061">
    <property type="term" value="F:S-methyl-5-thioadenosine phosphorylase activity"/>
    <property type="evidence" value="ECO:0007669"/>
    <property type="project" value="UniProtKB-EC"/>
</dbReference>
<dbReference type="EMBL" id="DS469678">
    <property type="protein sequence ID" value="EDO36128.1"/>
    <property type="molecule type" value="Genomic_DNA"/>
</dbReference>
<dbReference type="PANTHER" id="PTHR30616">
    <property type="entry name" value="UNCHARACTERIZED PROTEIN YFIH"/>
    <property type="match status" value="1"/>
</dbReference>
<dbReference type="Proteomes" id="UP000001593">
    <property type="component" value="Unassembled WGS sequence"/>
</dbReference>
<dbReference type="Gene3D" id="3.60.140.10">
    <property type="entry name" value="CNF1/YfiH-like putative cysteine hydrolases"/>
    <property type="match status" value="1"/>
</dbReference>
<evidence type="ECO:0000313" key="11">
    <source>
        <dbReference type="Proteomes" id="UP000001593"/>
    </source>
</evidence>
<comment type="similarity">
    <text evidence="2">Belongs to the purine nucleoside phosphorylase YfiH/LACC1 family.</text>
</comment>
<dbReference type="InterPro" id="IPR011324">
    <property type="entry name" value="Cytotoxic_necrot_fac-like_cat"/>
</dbReference>
<comment type="catalytic activity">
    <reaction evidence="1">
        <text>inosine + phosphate = alpha-D-ribose 1-phosphate + hypoxanthine</text>
        <dbReference type="Rhea" id="RHEA:27646"/>
        <dbReference type="ChEBI" id="CHEBI:17368"/>
        <dbReference type="ChEBI" id="CHEBI:17596"/>
        <dbReference type="ChEBI" id="CHEBI:43474"/>
        <dbReference type="ChEBI" id="CHEBI:57720"/>
        <dbReference type="EC" id="2.4.2.1"/>
    </reaction>
    <physiologicalReaction direction="left-to-right" evidence="1">
        <dbReference type="Rhea" id="RHEA:27647"/>
    </physiologicalReaction>
</comment>
<evidence type="ECO:0000313" key="10">
    <source>
        <dbReference type="EMBL" id="EDO36128.1"/>
    </source>
</evidence>
<dbReference type="InterPro" id="IPR003730">
    <property type="entry name" value="Cu_polyphenol_OxRdtase"/>
</dbReference>
<dbReference type="KEGG" id="nve:5507551"/>
<evidence type="ECO:0000256" key="5">
    <source>
        <dbReference type="ARBA" id="ARBA00022801"/>
    </source>
</evidence>
<keyword evidence="6" id="KW-0862">Zinc</keyword>
<evidence type="ECO:0000256" key="1">
    <source>
        <dbReference type="ARBA" id="ARBA00000553"/>
    </source>
</evidence>
<dbReference type="CDD" id="cd16833">
    <property type="entry name" value="YfiH"/>
    <property type="match status" value="1"/>
</dbReference>
<dbReference type="AlphaFoldDB" id="A7SJJ1"/>
<evidence type="ECO:0000256" key="9">
    <source>
        <dbReference type="ARBA" id="ARBA00049893"/>
    </source>
</evidence>
<feature type="non-terminal residue" evidence="10">
    <location>
        <position position="1"/>
    </location>
</feature>
<dbReference type="PhylomeDB" id="A7SJJ1"/>
<evidence type="ECO:0000256" key="2">
    <source>
        <dbReference type="ARBA" id="ARBA00007353"/>
    </source>
</evidence>
<protein>
    <recommendedName>
        <fullName evidence="12">Purine nucleoside phosphorylase</fullName>
    </recommendedName>
</protein>
<reference evidence="10 11" key="1">
    <citation type="journal article" date="2007" name="Science">
        <title>Sea anemone genome reveals ancestral eumetazoan gene repertoire and genomic organization.</title>
        <authorList>
            <person name="Putnam N.H."/>
            <person name="Srivastava M."/>
            <person name="Hellsten U."/>
            <person name="Dirks B."/>
            <person name="Chapman J."/>
            <person name="Salamov A."/>
            <person name="Terry A."/>
            <person name="Shapiro H."/>
            <person name="Lindquist E."/>
            <person name="Kapitonov V.V."/>
            <person name="Jurka J."/>
            <person name="Genikhovich G."/>
            <person name="Grigoriev I.V."/>
            <person name="Lucas S.M."/>
            <person name="Steele R.E."/>
            <person name="Finnerty J.R."/>
            <person name="Technau U."/>
            <person name="Martindale M.Q."/>
            <person name="Rokhsar D.S."/>
        </authorList>
    </citation>
    <scope>NUCLEOTIDE SEQUENCE [LARGE SCALE GENOMIC DNA]</scope>
    <source>
        <strain evidence="11">CH2 X CH6</strain>
    </source>
</reference>
<keyword evidence="5" id="KW-0378">Hydrolase</keyword>
<dbReference type="GO" id="GO:0005507">
    <property type="term" value="F:copper ion binding"/>
    <property type="evidence" value="ECO:0000318"/>
    <property type="project" value="GO_Central"/>
</dbReference>
<evidence type="ECO:0000256" key="7">
    <source>
        <dbReference type="ARBA" id="ARBA00047989"/>
    </source>
</evidence>
<dbReference type="SUPFAM" id="SSF64438">
    <property type="entry name" value="CNF1/YfiH-like putative cysteine hydrolases"/>
    <property type="match status" value="1"/>
</dbReference>
<dbReference type="Pfam" id="PF02578">
    <property type="entry name" value="Cu-oxidase_4"/>
    <property type="match status" value="1"/>
</dbReference>
<dbReference type="OrthoDB" id="10055554at2759"/>
<dbReference type="OMA" id="MEWIFIT"/>
<evidence type="ECO:0000256" key="3">
    <source>
        <dbReference type="ARBA" id="ARBA00022679"/>
    </source>
</evidence>
<comment type="catalytic activity">
    <reaction evidence="7">
        <text>adenosine + H2O + H(+) = inosine + NH4(+)</text>
        <dbReference type="Rhea" id="RHEA:24408"/>
        <dbReference type="ChEBI" id="CHEBI:15377"/>
        <dbReference type="ChEBI" id="CHEBI:15378"/>
        <dbReference type="ChEBI" id="CHEBI:16335"/>
        <dbReference type="ChEBI" id="CHEBI:17596"/>
        <dbReference type="ChEBI" id="CHEBI:28938"/>
        <dbReference type="EC" id="3.5.4.4"/>
    </reaction>
    <physiologicalReaction direction="left-to-right" evidence="7">
        <dbReference type="Rhea" id="RHEA:24409"/>
    </physiologicalReaction>
</comment>
<proteinExistence type="inferred from homology"/>
<keyword evidence="4" id="KW-0479">Metal-binding</keyword>
<evidence type="ECO:0000256" key="4">
    <source>
        <dbReference type="ARBA" id="ARBA00022723"/>
    </source>
</evidence>
<evidence type="ECO:0000256" key="8">
    <source>
        <dbReference type="ARBA" id="ARBA00048968"/>
    </source>
</evidence>
<dbReference type="InterPro" id="IPR038371">
    <property type="entry name" value="Cu_polyphenol_OxRdtase_sf"/>
</dbReference>
<comment type="catalytic activity">
    <reaction evidence="8">
        <text>adenosine + phosphate = alpha-D-ribose 1-phosphate + adenine</text>
        <dbReference type="Rhea" id="RHEA:27642"/>
        <dbReference type="ChEBI" id="CHEBI:16335"/>
        <dbReference type="ChEBI" id="CHEBI:16708"/>
        <dbReference type="ChEBI" id="CHEBI:43474"/>
        <dbReference type="ChEBI" id="CHEBI:57720"/>
        <dbReference type="EC" id="2.4.2.1"/>
    </reaction>
    <physiologicalReaction direction="left-to-right" evidence="8">
        <dbReference type="Rhea" id="RHEA:27643"/>
    </physiologicalReaction>
</comment>
<feature type="non-terminal residue" evidence="10">
    <location>
        <position position="263"/>
    </location>
</feature>
<evidence type="ECO:0008006" key="12">
    <source>
        <dbReference type="Google" id="ProtNLM"/>
    </source>
</evidence>
<sequence length="263" mass="29164">IELLKSPFIDDRHFTHGFTTRFGGISTYKSLASMNMMYSPKRRDPEANITENRLRLARNCIFDEHSFYFAKCVHGNNVWVFGDPEPESYDAIVTSHTGITIAAPGADCMPQVFCDPVKKICGIAHAGWKGVLAGVSQAVIEVMKNRFMCNSRDIRVAIGPSIGPCCFEVGEDVAEQFAKINPDVVVKKEGAPKPFVDLRKTSRIVLEGLGIPSLNIDDGTGDIENVDKTGRVTQCTVCDPKKRFYSYRRDGDQYGTQIGFINV</sequence>
<dbReference type="GO" id="GO:0016787">
    <property type="term" value="F:hydrolase activity"/>
    <property type="evidence" value="ECO:0007669"/>
    <property type="project" value="UniProtKB-KW"/>
</dbReference>
<organism evidence="10 11">
    <name type="scientific">Nematostella vectensis</name>
    <name type="common">Starlet sea anemone</name>
    <dbReference type="NCBI Taxonomy" id="45351"/>
    <lineage>
        <taxon>Eukaryota</taxon>
        <taxon>Metazoa</taxon>
        <taxon>Cnidaria</taxon>
        <taxon>Anthozoa</taxon>
        <taxon>Hexacorallia</taxon>
        <taxon>Actiniaria</taxon>
        <taxon>Edwardsiidae</taxon>
        <taxon>Nematostella</taxon>
    </lineage>
</organism>
<dbReference type="PANTHER" id="PTHR30616:SF2">
    <property type="entry name" value="PURINE NUCLEOSIDE PHOSPHORYLASE LACC1"/>
    <property type="match status" value="1"/>
</dbReference>
<keyword evidence="11" id="KW-1185">Reference proteome</keyword>